<dbReference type="Pfam" id="PF02752">
    <property type="entry name" value="Arrestin_C"/>
    <property type="match status" value="1"/>
</dbReference>
<dbReference type="AlphaFoldDB" id="A0A4P6XST0"/>
<proteinExistence type="predicted"/>
<evidence type="ECO:0000313" key="4">
    <source>
        <dbReference type="Proteomes" id="UP000292447"/>
    </source>
</evidence>
<dbReference type="PANTHER" id="PTHR11188">
    <property type="entry name" value="ARRESTIN DOMAIN CONTAINING PROTEIN"/>
    <property type="match status" value="1"/>
</dbReference>
<dbReference type="SUPFAM" id="SSF81296">
    <property type="entry name" value="E set domains"/>
    <property type="match status" value="1"/>
</dbReference>
<dbReference type="Proteomes" id="UP000292447">
    <property type="component" value="Chromosome V"/>
</dbReference>
<dbReference type="EMBL" id="CP034460">
    <property type="protein sequence ID" value="QBM89855.1"/>
    <property type="molecule type" value="Genomic_DNA"/>
</dbReference>
<feature type="region of interest" description="Disordered" evidence="1">
    <location>
        <begin position="550"/>
        <end position="620"/>
    </location>
</feature>
<dbReference type="GO" id="GO:0031625">
    <property type="term" value="F:ubiquitin protein ligase binding"/>
    <property type="evidence" value="ECO:0007669"/>
    <property type="project" value="TreeGrafter"/>
</dbReference>
<feature type="compositionally biased region" description="Basic residues" evidence="1">
    <location>
        <begin position="607"/>
        <end position="620"/>
    </location>
</feature>
<dbReference type="Pfam" id="PF00339">
    <property type="entry name" value="Arrestin_N"/>
    <property type="match status" value="1"/>
</dbReference>
<protein>
    <submittedName>
        <fullName evidence="3">Arrestin (Or S-antigen), N-terminal domain</fullName>
    </submittedName>
</protein>
<accession>A0A4P6XST0</accession>
<dbReference type="GO" id="GO:0070086">
    <property type="term" value="P:ubiquitin-dependent endocytosis"/>
    <property type="evidence" value="ECO:0007669"/>
    <property type="project" value="TreeGrafter"/>
</dbReference>
<dbReference type="STRING" id="2163413.A0A4P6XST0"/>
<dbReference type="InterPro" id="IPR014756">
    <property type="entry name" value="Ig_E-set"/>
</dbReference>
<dbReference type="SMART" id="SM01017">
    <property type="entry name" value="Arrestin_C"/>
    <property type="match status" value="1"/>
</dbReference>
<evidence type="ECO:0000259" key="2">
    <source>
        <dbReference type="SMART" id="SM01017"/>
    </source>
</evidence>
<reference evidence="4" key="1">
    <citation type="submission" date="2019-03" db="EMBL/GenBank/DDBJ databases">
        <title>Snf2 controls pulcherriminic acid biosynthesis and connects pigmentation and antifungal activity of the yeast Metschnikowia pulcherrima.</title>
        <authorList>
            <person name="Gore-Lloyd D."/>
            <person name="Sumann I."/>
            <person name="Brachmann A.O."/>
            <person name="Schneeberger K."/>
            <person name="Ortiz-Merino R.A."/>
            <person name="Moreno-Beltran M."/>
            <person name="Schlaefli M."/>
            <person name="Kirner P."/>
            <person name="Santos Kron A."/>
            <person name="Wolfe K.H."/>
            <person name="Piel J."/>
            <person name="Ahrens C.H."/>
            <person name="Henk D."/>
            <person name="Freimoser F.M."/>
        </authorList>
    </citation>
    <scope>NUCLEOTIDE SEQUENCE [LARGE SCALE GENOMIC DNA]</scope>
    <source>
        <strain evidence="4">APC 1.2</strain>
    </source>
</reference>
<dbReference type="GO" id="GO:0005829">
    <property type="term" value="C:cytosol"/>
    <property type="evidence" value="ECO:0007669"/>
    <property type="project" value="TreeGrafter"/>
</dbReference>
<sequence length="620" mass="69489">MHGPKFSHNKDPKDLTLFDIRLKTHGLKNTVLVKGNEAEVQNIPLEGHVKLLTKLDLHVKRIRLVLTGEQSIEYYSKSLDGLSGGLVSERNCVMRVVWPNLLCSSEGELHYGDYSDLAIKYYKADHLARKSGDNSSSDLASLGTQNSGSPAPEGSKRPAFQKTKSQPVLFKNQELSLIRIPRAGIDGTPCPSYAGTKGEHHSFLLPNGNYSMPFTFYLPANTPESVESLSIGKIRYKLECHIERGRFDRTFKKARHFRIIRTLHSRNVNLYDSIDFTNTWPGKIDFNVLIPRKGIALGSSVPIKLVIVPLVKGLSFKSMFAEIVQHSYVSGLWGRSPGFEHVIGKQKVVCPHPAISDDHWVVQGNYQLPNSLTDVTQTCCLKNELISVRHRIRVGIHIRNADGHVSELRANLPVVIYLSPTHGRVCAKHLEIDSNGLFTGNPDPNREDLVFPVREQVRSPSVGVENEIDDENEQSEEDEDFAPPVYTHHTKDMLYDYTSPQSPIEQLRASTGGLSPMDSYFDLPVNKSRATSPMPDLSTLLKIPNYEEALENDSDEDGEEPAPQYLGDSDMGSKSPTPVERTAIPRPLMKERSSSMSNLLLKEKQSHARKMHLFSRKEKK</sequence>
<dbReference type="InterPro" id="IPR011021">
    <property type="entry name" value="Arrestin-like_N"/>
</dbReference>
<feature type="domain" description="Arrestin C-terminal-like" evidence="2">
    <location>
        <begin position="280"/>
        <end position="421"/>
    </location>
</feature>
<dbReference type="GO" id="GO:0030674">
    <property type="term" value="F:protein-macromolecule adaptor activity"/>
    <property type="evidence" value="ECO:0007669"/>
    <property type="project" value="TreeGrafter"/>
</dbReference>
<feature type="compositionally biased region" description="Acidic residues" evidence="1">
    <location>
        <begin position="550"/>
        <end position="560"/>
    </location>
</feature>
<dbReference type="InterPro" id="IPR014752">
    <property type="entry name" value="Arrestin-like_C"/>
</dbReference>
<evidence type="ECO:0000313" key="3">
    <source>
        <dbReference type="EMBL" id="QBM89855.1"/>
    </source>
</evidence>
<dbReference type="PANTHER" id="PTHR11188:SF17">
    <property type="entry name" value="FI21816P1"/>
    <property type="match status" value="1"/>
</dbReference>
<organism evidence="3 4">
    <name type="scientific">Metschnikowia aff. pulcherrima</name>
    <dbReference type="NCBI Taxonomy" id="2163413"/>
    <lineage>
        <taxon>Eukaryota</taxon>
        <taxon>Fungi</taxon>
        <taxon>Dikarya</taxon>
        <taxon>Ascomycota</taxon>
        <taxon>Saccharomycotina</taxon>
        <taxon>Pichiomycetes</taxon>
        <taxon>Metschnikowiaceae</taxon>
        <taxon>Metschnikowia</taxon>
    </lineage>
</organism>
<feature type="compositionally biased region" description="Polar residues" evidence="1">
    <location>
        <begin position="133"/>
        <end position="149"/>
    </location>
</feature>
<keyword evidence="4" id="KW-1185">Reference proteome</keyword>
<evidence type="ECO:0000256" key="1">
    <source>
        <dbReference type="SAM" id="MobiDB-lite"/>
    </source>
</evidence>
<feature type="region of interest" description="Disordered" evidence="1">
    <location>
        <begin position="133"/>
        <end position="163"/>
    </location>
</feature>
<dbReference type="GO" id="GO:0005886">
    <property type="term" value="C:plasma membrane"/>
    <property type="evidence" value="ECO:0007669"/>
    <property type="project" value="TreeGrafter"/>
</dbReference>
<dbReference type="Gene3D" id="2.60.40.640">
    <property type="match status" value="1"/>
</dbReference>
<dbReference type="InterPro" id="IPR011022">
    <property type="entry name" value="Arrestin_C-like"/>
</dbReference>
<dbReference type="InterPro" id="IPR050357">
    <property type="entry name" value="Arrestin_domain-protein"/>
</dbReference>
<gene>
    <name evidence="3" type="primary">MPUL0E00890</name>
    <name evidence="3" type="ORF">METSCH_E00890</name>
</gene>
<name>A0A4P6XST0_9ASCO</name>